<dbReference type="AlphaFoldDB" id="A0A224AWW4"/>
<gene>
    <name evidence="1" type="ORF">NCTC10118_00605</name>
</gene>
<accession>A0A224AWW4</accession>
<protein>
    <submittedName>
        <fullName evidence="1">Uncharacterized protein</fullName>
    </submittedName>
</protein>
<evidence type="ECO:0000313" key="2">
    <source>
        <dbReference type="Proteomes" id="UP000289952"/>
    </source>
</evidence>
<dbReference type="RefSeq" id="WP_120160340.1">
    <property type="nucleotide sequence ID" value="NZ_AP018135.1"/>
</dbReference>
<keyword evidence="2" id="KW-1185">Reference proteome</keyword>
<name>A0A224AWW4_9BACT</name>
<sequence length="373" mass="44506">MFYYNYAYQQENYKKEDVENVIPEYLVTRISWYDSKFQYKHEANFELEFFYRTKEKAPLIYFDSKNLSQNSGIKRYEIKLNDLTVASFKNDTKVLIKLAEVNKEIAKEAQNLDNLTVEFYDGAGDIKGRYQIRVDKERPEDIEYIVSSAEKTVPIKKVYAHVFKLDEGIEDRRYRYFYLFFKWGDISKNKRITNVGSLVYYADPTRSEIQKYYPPEDEIFNDIKRPVFHLPSLLKQNDTIRLRFASEWLDKMGKGTFEIIDYLETNHQTGEIAKGLRTNIGRFLEIPRTSSDKFAYTLTFDILNTKLTFHNPGTENPTFEINLLNDRPRIIEGTKRLDVEYRYKINNDQVDNIFNTYETQWSVVDYLSRKRND</sequence>
<dbReference type="EMBL" id="LR214972">
    <property type="protein sequence ID" value="VEU63562.1"/>
    <property type="molecule type" value="Genomic_DNA"/>
</dbReference>
<dbReference type="Proteomes" id="UP000289952">
    <property type="component" value="Chromosome"/>
</dbReference>
<proteinExistence type="predicted"/>
<organism evidence="1 2">
    <name type="scientific">Mycoplasmopsis bovirhinis</name>
    <dbReference type="NCBI Taxonomy" id="29553"/>
    <lineage>
        <taxon>Bacteria</taxon>
        <taxon>Bacillati</taxon>
        <taxon>Mycoplasmatota</taxon>
        <taxon>Mycoplasmoidales</taxon>
        <taxon>Metamycoplasmataceae</taxon>
        <taxon>Mycoplasmopsis</taxon>
    </lineage>
</organism>
<evidence type="ECO:0000313" key="1">
    <source>
        <dbReference type="EMBL" id="VEU63562.1"/>
    </source>
</evidence>
<reference evidence="1 2" key="1">
    <citation type="submission" date="2019-01" db="EMBL/GenBank/DDBJ databases">
        <authorList>
            <consortium name="Pathogen Informatics"/>
        </authorList>
    </citation>
    <scope>NUCLEOTIDE SEQUENCE [LARGE SCALE GENOMIC DNA]</scope>
    <source>
        <strain evidence="1 2">NCTC10118</strain>
    </source>
</reference>